<dbReference type="RefSeq" id="WP_133514098.1">
    <property type="nucleotide sequence ID" value="NZ_SNWX01000003.1"/>
</dbReference>
<comment type="caution">
    <text evidence="2">The sequence shown here is derived from an EMBL/GenBank/DDBJ whole genome shotgun (WGS) entry which is preliminary data.</text>
</comment>
<dbReference type="Proteomes" id="UP000295064">
    <property type="component" value="Unassembled WGS sequence"/>
</dbReference>
<dbReference type="AlphaFoldDB" id="A0A4R6M250"/>
<sequence length="146" mass="17852">MKGYKFKFEKILNLRIRQEEQEEDKYLFLKKELNDIKNKIKTIKSEKEDVFEHLRDQENDLTLNISLRRYLKELKAREAAAQKKKEEKKEAIKEQLKVLMEKKKERKTMEKLKEQEIEKFVKEFLEDEQKELDEIGRHYSMGGRLT</sequence>
<gene>
    <name evidence="2" type="ORF">DFR79_103139</name>
</gene>
<reference evidence="2 3" key="1">
    <citation type="submission" date="2019-03" db="EMBL/GenBank/DDBJ databases">
        <title>Subsurface microbial communities from deep shales in Ohio and West Virginia, USA.</title>
        <authorList>
            <person name="Wrighton K."/>
        </authorList>
    </citation>
    <scope>NUCLEOTIDE SEQUENCE [LARGE SCALE GENOMIC DNA]</scope>
    <source>
        <strain evidence="2 3">MA284_T2</strain>
    </source>
</reference>
<keyword evidence="2" id="KW-0969">Cilium</keyword>
<keyword evidence="2" id="KW-0966">Cell projection</keyword>
<keyword evidence="1" id="KW-0175">Coiled coil</keyword>
<protein>
    <submittedName>
        <fullName evidence="2">Flagellar FliJ protein</fullName>
    </submittedName>
</protein>
<feature type="coiled-coil region" evidence="1">
    <location>
        <begin position="19"/>
        <end position="119"/>
    </location>
</feature>
<keyword evidence="2" id="KW-0282">Flagellum</keyword>
<evidence type="ECO:0000313" key="3">
    <source>
        <dbReference type="Proteomes" id="UP000295064"/>
    </source>
</evidence>
<name>A0A4R6M250_9FIRM</name>
<dbReference type="OrthoDB" id="2112898at2"/>
<dbReference type="EMBL" id="SNWX01000003">
    <property type="protein sequence ID" value="TDO94460.1"/>
    <property type="molecule type" value="Genomic_DNA"/>
</dbReference>
<dbReference type="Gene3D" id="1.10.287.1700">
    <property type="match status" value="1"/>
</dbReference>
<organism evidence="2 3">
    <name type="scientific">Halanaerobium saccharolyticum</name>
    <dbReference type="NCBI Taxonomy" id="43595"/>
    <lineage>
        <taxon>Bacteria</taxon>
        <taxon>Bacillati</taxon>
        <taxon>Bacillota</taxon>
        <taxon>Clostridia</taxon>
        <taxon>Halanaerobiales</taxon>
        <taxon>Halanaerobiaceae</taxon>
        <taxon>Halanaerobium</taxon>
    </lineage>
</organism>
<evidence type="ECO:0000256" key="1">
    <source>
        <dbReference type="SAM" id="Coils"/>
    </source>
</evidence>
<evidence type="ECO:0000313" key="2">
    <source>
        <dbReference type="EMBL" id="TDO94460.1"/>
    </source>
</evidence>
<proteinExistence type="predicted"/>
<dbReference type="InterPro" id="IPR053716">
    <property type="entry name" value="Flag_assembly_chemotaxis_eff"/>
</dbReference>
<accession>A0A4R6M250</accession>